<feature type="binding site" evidence="9">
    <location>
        <position position="70"/>
    </location>
    <ligand>
        <name>Mg(2+)</name>
        <dbReference type="ChEBI" id="CHEBI:18420"/>
    </ligand>
</feature>
<evidence type="ECO:0000313" key="13">
    <source>
        <dbReference type="EMBL" id="QIE54646.1"/>
    </source>
</evidence>
<feature type="binding site" evidence="9">
    <location>
        <position position="165"/>
    </location>
    <ligand>
        <name>2-[(2R,5Z)-2-carboxy-4-methylthiazol-5(2H)-ylidene]ethyl phosphate</name>
        <dbReference type="ChEBI" id="CHEBI:62899"/>
    </ligand>
</feature>
<dbReference type="EC" id="2.5.1.3" evidence="9"/>
<protein>
    <recommendedName>
        <fullName evidence="9">Thiamine-phosphate synthase</fullName>
        <shortName evidence="9">TP synthase</shortName>
        <shortName evidence="9">TPS</shortName>
        <ecNumber evidence="9">2.5.1.3</ecNumber>
    </recommendedName>
    <alternativeName>
        <fullName evidence="9">Thiamine-phosphate pyrophosphorylase</fullName>
        <shortName evidence="9">TMP pyrophosphorylase</shortName>
        <shortName evidence="9">TMP-PPase</shortName>
    </alternativeName>
</protein>
<dbReference type="InterPro" id="IPR013785">
    <property type="entry name" value="Aldolase_TIM"/>
</dbReference>
<keyword evidence="3 9" id="KW-0479">Metal-binding</keyword>
<comment type="catalytic activity">
    <reaction evidence="7 9 10">
        <text>2-(2-carboxy-4-methylthiazol-5-yl)ethyl phosphate + 4-amino-2-methyl-5-(diphosphooxymethyl)pyrimidine + 2 H(+) = thiamine phosphate + CO2 + diphosphate</text>
        <dbReference type="Rhea" id="RHEA:47848"/>
        <dbReference type="ChEBI" id="CHEBI:15378"/>
        <dbReference type="ChEBI" id="CHEBI:16526"/>
        <dbReference type="ChEBI" id="CHEBI:33019"/>
        <dbReference type="ChEBI" id="CHEBI:37575"/>
        <dbReference type="ChEBI" id="CHEBI:57841"/>
        <dbReference type="ChEBI" id="CHEBI:62890"/>
        <dbReference type="EC" id="2.5.1.3"/>
    </reaction>
</comment>
<evidence type="ECO:0000313" key="14">
    <source>
        <dbReference type="Proteomes" id="UP000503336"/>
    </source>
</evidence>
<feature type="binding site" evidence="9">
    <location>
        <begin position="37"/>
        <end position="41"/>
    </location>
    <ligand>
        <name>4-amino-2-methyl-5-(diphosphooxymethyl)pyrimidine</name>
        <dbReference type="ChEBI" id="CHEBI:57841"/>
    </ligand>
</feature>
<evidence type="ECO:0000256" key="10">
    <source>
        <dbReference type="RuleBase" id="RU003826"/>
    </source>
</evidence>
<comment type="function">
    <text evidence="9">Condenses 4-methyl-5-(beta-hydroxyethyl)thiazole monophosphate (THZ-P) and 2-methyl-4-amino-5-hydroxymethyl pyrimidine pyrophosphate (HMP-PP) to form thiamine monophosphate (TMP).</text>
</comment>
<dbReference type="PANTHER" id="PTHR20857">
    <property type="entry name" value="THIAMINE-PHOSPHATE PYROPHOSPHORYLASE"/>
    <property type="match status" value="1"/>
</dbReference>
<dbReference type="GO" id="GO:0009229">
    <property type="term" value="P:thiamine diphosphate biosynthetic process"/>
    <property type="evidence" value="ECO:0007669"/>
    <property type="project" value="UniProtKB-UniRule"/>
</dbReference>
<evidence type="ECO:0000259" key="12">
    <source>
        <dbReference type="Pfam" id="PF02581"/>
    </source>
</evidence>
<evidence type="ECO:0000256" key="1">
    <source>
        <dbReference type="ARBA" id="ARBA00005165"/>
    </source>
</evidence>
<comment type="catalytic activity">
    <reaction evidence="8 9 10">
        <text>2-[(2R,5Z)-2-carboxy-4-methylthiazol-5(2H)-ylidene]ethyl phosphate + 4-amino-2-methyl-5-(diphosphooxymethyl)pyrimidine + 2 H(+) = thiamine phosphate + CO2 + diphosphate</text>
        <dbReference type="Rhea" id="RHEA:47844"/>
        <dbReference type="ChEBI" id="CHEBI:15378"/>
        <dbReference type="ChEBI" id="CHEBI:16526"/>
        <dbReference type="ChEBI" id="CHEBI:33019"/>
        <dbReference type="ChEBI" id="CHEBI:37575"/>
        <dbReference type="ChEBI" id="CHEBI:57841"/>
        <dbReference type="ChEBI" id="CHEBI:62899"/>
        <dbReference type="EC" id="2.5.1.3"/>
    </reaction>
</comment>
<dbReference type="InterPro" id="IPR022998">
    <property type="entry name" value="ThiamineP_synth_TenI"/>
</dbReference>
<dbReference type="InterPro" id="IPR034291">
    <property type="entry name" value="TMP_synthase"/>
</dbReference>
<evidence type="ECO:0000256" key="2">
    <source>
        <dbReference type="ARBA" id="ARBA00022679"/>
    </source>
</evidence>
<dbReference type="GO" id="GO:0009228">
    <property type="term" value="P:thiamine biosynthetic process"/>
    <property type="evidence" value="ECO:0007669"/>
    <property type="project" value="UniProtKB-KW"/>
</dbReference>
<comment type="catalytic activity">
    <reaction evidence="6 9 10">
        <text>4-methyl-5-(2-phosphooxyethyl)-thiazole + 4-amino-2-methyl-5-(diphosphooxymethyl)pyrimidine + H(+) = thiamine phosphate + diphosphate</text>
        <dbReference type="Rhea" id="RHEA:22328"/>
        <dbReference type="ChEBI" id="CHEBI:15378"/>
        <dbReference type="ChEBI" id="CHEBI:33019"/>
        <dbReference type="ChEBI" id="CHEBI:37575"/>
        <dbReference type="ChEBI" id="CHEBI:57841"/>
        <dbReference type="ChEBI" id="CHEBI:58296"/>
        <dbReference type="EC" id="2.5.1.3"/>
    </reaction>
</comment>
<keyword evidence="2 9" id="KW-0808">Transferase</keyword>
<evidence type="ECO:0000256" key="11">
    <source>
        <dbReference type="RuleBase" id="RU004253"/>
    </source>
</evidence>
<evidence type="ECO:0000256" key="6">
    <source>
        <dbReference type="ARBA" id="ARBA00047334"/>
    </source>
</evidence>
<evidence type="ECO:0000256" key="4">
    <source>
        <dbReference type="ARBA" id="ARBA00022842"/>
    </source>
</evidence>
<sequence>MRRRLDLSVYFITDPSARRGVEEAAVGAVRGGVRTVQLRDKTMPDADFTALGRRLHAALAPFGAALIVNDRAHLAAEIGADGVHVGQTDAAVADVRAMIGSDAILGLSIENAGQLAAVDPAMVDYLGVGPIRATATKPDHAPQIGLAEFAVIARTARLPCVAIGGVTARDAAPIRSVGGAGLAVVSAICDADNPEQAARALLDAWRRP</sequence>
<dbReference type="GO" id="GO:0005737">
    <property type="term" value="C:cytoplasm"/>
    <property type="evidence" value="ECO:0007669"/>
    <property type="project" value="TreeGrafter"/>
</dbReference>
<gene>
    <name evidence="9 13" type="primary">thiE</name>
    <name evidence="13" type="ORF">G5B40_03835</name>
</gene>
<name>A0A7L5BWM5_9RHOB</name>
<accession>A0A7L5BWM5</accession>
<dbReference type="KEGG" id="hdh:G5B40_03835"/>
<dbReference type="AlphaFoldDB" id="A0A7L5BWM5"/>
<dbReference type="InterPro" id="IPR036206">
    <property type="entry name" value="ThiamineP_synth_sf"/>
</dbReference>
<feature type="binding site" evidence="9">
    <location>
        <position position="137"/>
    </location>
    <ligand>
        <name>4-amino-2-methyl-5-(diphosphooxymethyl)pyrimidine</name>
        <dbReference type="ChEBI" id="CHEBI:57841"/>
    </ligand>
</feature>
<dbReference type="RefSeq" id="WP_165095228.1">
    <property type="nucleotide sequence ID" value="NZ_CP049056.1"/>
</dbReference>
<dbReference type="UniPathway" id="UPA00060">
    <property type="reaction ID" value="UER00141"/>
</dbReference>
<evidence type="ECO:0000256" key="8">
    <source>
        <dbReference type="ARBA" id="ARBA00047883"/>
    </source>
</evidence>
<dbReference type="GO" id="GO:0000287">
    <property type="term" value="F:magnesium ion binding"/>
    <property type="evidence" value="ECO:0007669"/>
    <property type="project" value="UniProtKB-UniRule"/>
</dbReference>
<feature type="binding site" evidence="9">
    <location>
        <position position="89"/>
    </location>
    <ligand>
        <name>Mg(2+)</name>
        <dbReference type="ChEBI" id="CHEBI:18420"/>
    </ligand>
</feature>
<evidence type="ECO:0000256" key="7">
    <source>
        <dbReference type="ARBA" id="ARBA00047851"/>
    </source>
</evidence>
<dbReference type="PANTHER" id="PTHR20857:SF15">
    <property type="entry name" value="THIAMINE-PHOSPHATE SYNTHASE"/>
    <property type="match status" value="1"/>
</dbReference>
<dbReference type="CDD" id="cd00564">
    <property type="entry name" value="TMP_TenI"/>
    <property type="match status" value="1"/>
</dbReference>
<keyword evidence="4 9" id="KW-0460">Magnesium</keyword>
<reference evidence="13 14" key="1">
    <citation type="submission" date="2020-02" db="EMBL/GenBank/DDBJ databases">
        <title>complete genome sequence of Rhodobacteraceae bacterium.</title>
        <authorList>
            <person name="Park J."/>
            <person name="Kim Y.-S."/>
            <person name="Kim K.-H."/>
        </authorList>
    </citation>
    <scope>NUCLEOTIDE SEQUENCE [LARGE SCALE GENOMIC DNA]</scope>
    <source>
        <strain evidence="13 14">RR4-56</strain>
    </source>
</reference>
<evidence type="ECO:0000256" key="3">
    <source>
        <dbReference type="ARBA" id="ARBA00022723"/>
    </source>
</evidence>
<dbReference type="Proteomes" id="UP000503336">
    <property type="component" value="Chromosome"/>
</dbReference>
<evidence type="ECO:0000256" key="9">
    <source>
        <dbReference type="HAMAP-Rule" id="MF_00097"/>
    </source>
</evidence>
<dbReference type="NCBIfam" id="TIGR00693">
    <property type="entry name" value="thiE"/>
    <property type="match status" value="1"/>
</dbReference>
<feature type="binding site" evidence="9">
    <location>
        <begin position="185"/>
        <end position="186"/>
    </location>
    <ligand>
        <name>2-[(2R,5Z)-2-carboxy-4-methylthiazol-5(2H)-ylidene]ethyl phosphate</name>
        <dbReference type="ChEBI" id="CHEBI:62899"/>
    </ligand>
</feature>
<feature type="binding site" evidence="9">
    <location>
        <begin position="134"/>
        <end position="136"/>
    </location>
    <ligand>
        <name>2-[(2R,5Z)-2-carboxy-4-methylthiazol-5(2H)-ylidene]ethyl phosphate</name>
        <dbReference type="ChEBI" id="CHEBI:62899"/>
    </ligand>
</feature>
<comment type="pathway">
    <text evidence="1 9 11">Cofactor biosynthesis; thiamine diphosphate biosynthesis; thiamine phosphate from 4-amino-2-methyl-5-diphosphomethylpyrimidine and 4-methyl-5-(2-phosphoethyl)-thiazole: step 1/1.</text>
</comment>
<proteinExistence type="inferred from homology"/>
<organism evidence="13 14">
    <name type="scientific">Pikeienuella piscinae</name>
    <dbReference type="NCBI Taxonomy" id="2748098"/>
    <lineage>
        <taxon>Bacteria</taxon>
        <taxon>Pseudomonadati</taxon>
        <taxon>Pseudomonadota</taxon>
        <taxon>Alphaproteobacteria</taxon>
        <taxon>Rhodobacterales</taxon>
        <taxon>Paracoccaceae</taxon>
        <taxon>Pikeienuella</taxon>
    </lineage>
</organism>
<dbReference type="EMBL" id="CP049056">
    <property type="protein sequence ID" value="QIE54646.1"/>
    <property type="molecule type" value="Genomic_DNA"/>
</dbReference>
<feature type="binding site" evidence="9">
    <location>
        <position position="108"/>
    </location>
    <ligand>
        <name>4-amino-2-methyl-5-(diphosphooxymethyl)pyrimidine</name>
        <dbReference type="ChEBI" id="CHEBI:57841"/>
    </ligand>
</feature>
<feature type="binding site" evidence="9">
    <location>
        <position position="69"/>
    </location>
    <ligand>
        <name>4-amino-2-methyl-5-(diphosphooxymethyl)pyrimidine</name>
        <dbReference type="ChEBI" id="CHEBI:57841"/>
    </ligand>
</feature>
<comment type="cofactor">
    <cofactor evidence="9">
        <name>Mg(2+)</name>
        <dbReference type="ChEBI" id="CHEBI:18420"/>
    </cofactor>
    <text evidence="9">Binds 1 Mg(2+) ion per subunit.</text>
</comment>
<keyword evidence="14" id="KW-1185">Reference proteome</keyword>
<dbReference type="Pfam" id="PF02581">
    <property type="entry name" value="TMP-TENI"/>
    <property type="match status" value="1"/>
</dbReference>
<comment type="similarity">
    <text evidence="9 10">Belongs to the thiamine-phosphate synthase family.</text>
</comment>
<dbReference type="SUPFAM" id="SSF51391">
    <property type="entry name" value="Thiamin phosphate synthase"/>
    <property type="match status" value="1"/>
</dbReference>
<keyword evidence="5 9" id="KW-0784">Thiamine biosynthesis</keyword>
<evidence type="ECO:0000256" key="5">
    <source>
        <dbReference type="ARBA" id="ARBA00022977"/>
    </source>
</evidence>
<dbReference type="Gene3D" id="3.20.20.70">
    <property type="entry name" value="Aldolase class I"/>
    <property type="match status" value="1"/>
</dbReference>
<dbReference type="GO" id="GO:0004789">
    <property type="term" value="F:thiamine-phosphate diphosphorylase activity"/>
    <property type="evidence" value="ECO:0007669"/>
    <property type="project" value="UniProtKB-UniRule"/>
</dbReference>
<dbReference type="HAMAP" id="MF_00097">
    <property type="entry name" value="TMP_synthase"/>
    <property type="match status" value="1"/>
</dbReference>
<feature type="domain" description="Thiamine phosphate synthase/TenI" evidence="12">
    <location>
        <begin position="9"/>
        <end position="188"/>
    </location>
</feature>